<evidence type="ECO:0000313" key="2">
    <source>
        <dbReference type="EMBL" id="KAF1834115.1"/>
    </source>
</evidence>
<dbReference type="InterPro" id="IPR036610">
    <property type="entry name" value="PEBP-like_sf"/>
</dbReference>
<dbReference type="CDD" id="cd00866">
    <property type="entry name" value="PEBP_euk"/>
    <property type="match status" value="1"/>
</dbReference>
<dbReference type="Pfam" id="PF01161">
    <property type="entry name" value="PBP"/>
    <property type="match status" value="1"/>
</dbReference>
<dbReference type="OrthoDB" id="2506647at2759"/>
<organism evidence="2 3">
    <name type="scientific">Decorospora gaudefroyi</name>
    <dbReference type="NCBI Taxonomy" id="184978"/>
    <lineage>
        <taxon>Eukaryota</taxon>
        <taxon>Fungi</taxon>
        <taxon>Dikarya</taxon>
        <taxon>Ascomycota</taxon>
        <taxon>Pezizomycotina</taxon>
        <taxon>Dothideomycetes</taxon>
        <taxon>Pleosporomycetidae</taxon>
        <taxon>Pleosporales</taxon>
        <taxon>Pleosporineae</taxon>
        <taxon>Pleosporaceae</taxon>
        <taxon>Decorospora</taxon>
    </lineage>
</organism>
<dbReference type="AlphaFoldDB" id="A0A6A5K8I6"/>
<evidence type="ECO:0000313" key="3">
    <source>
        <dbReference type="Proteomes" id="UP000800040"/>
    </source>
</evidence>
<feature type="chain" id="PRO_5025390554" evidence="1">
    <location>
        <begin position="19"/>
        <end position="254"/>
    </location>
</feature>
<dbReference type="Proteomes" id="UP000800040">
    <property type="component" value="Unassembled WGS sequence"/>
</dbReference>
<protein>
    <submittedName>
        <fullName evidence="2">PEBP-like protein</fullName>
    </submittedName>
</protein>
<keyword evidence="3" id="KW-1185">Reference proteome</keyword>
<dbReference type="GO" id="GO:0030162">
    <property type="term" value="P:regulation of proteolysis"/>
    <property type="evidence" value="ECO:0007669"/>
    <property type="project" value="TreeGrafter"/>
</dbReference>
<dbReference type="PANTHER" id="PTHR11362:SF141">
    <property type="entry name" value="PHOSPHATIDYLETHANOLAMINE-BINDING PROTEIN"/>
    <property type="match status" value="1"/>
</dbReference>
<accession>A0A6A5K8I6</accession>
<dbReference type="EMBL" id="ML975307">
    <property type="protein sequence ID" value="KAF1834115.1"/>
    <property type="molecule type" value="Genomic_DNA"/>
</dbReference>
<dbReference type="GO" id="GO:0030414">
    <property type="term" value="F:peptidase inhibitor activity"/>
    <property type="evidence" value="ECO:0007669"/>
    <property type="project" value="TreeGrafter"/>
</dbReference>
<dbReference type="GO" id="GO:0005543">
    <property type="term" value="F:phospholipid binding"/>
    <property type="evidence" value="ECO:0007669"/>
    <property type="project" value="TreeGrafter"/>
</dbReference>
<dbReference type="InterPro" id="IPR035810">
    <property type="entry name" value="PEBP_euk"/>
</dbReference>
<gene>
    <name evidence="2" type="ORF">BDW02DRAFT_351489</name>
</gene>
<keyword evidence="1" id="KW-0732">Signal</keyword>
<feature type="signal peptide" evidence="1">
    <location>
        <begin position="1"/>
        <end position="18"/>
    </location>
</feature>
<dbReference type="PANTHER" id="PTHR11362">
    <property type="entry name" value="PHOSPHATIDYLETHANOLAMINE-BINDING PROTEIN"/>
    <property type="match status" value="1"/>
</dbReference>
<proteinExistence type="predicted"/>
<name>A0A6A5K8I6_9PLEO</name>
<evidence type="ECO:0000256" key="1">
    <source>
        <dbReference type="SAM" id="SignalP"/>
    </source>
</evidence>
<dbReference type="SUPFAM" id="SSF49777">
    <property type="entry name" value="PEBP-like"/>
    <property type="match status" value="1"/>
</dbReference>
<dbReference type="InterPro" id="IPR008914">
    <property type="entry name" value="PEBP"/>
</dbReference>
<reference evidence="2" key="1">
    <citation type="submission" date="2020-01" db="EMBL/GenBank/DDBJ databases">
        <authorList>
            <consortium name="DOE Joint Genome Institute"/>
            <person name="Haridas S."/>
            <person name="Albert R."/>
            <person name="Binder M."/>
            <person name="Bloem J."/>
            <person name="Labutti K."/>
            <person name="Salamov A."/>
            <person name="Andreopoulos B."/>
            <person name="Baker S.E."/>
            <person name="Barry K."/>
            <person name="Bills G."/>
            <person name="Bluhm B.H."/>
            <person name="Cannon C."/>
            <person name="Castanera R."/>
            <person name="Culley D.E."/>
            <person name="Daum C."/>
            <person name="Ezra D."/>
            <person name="Gonzalez J.B."/>
            <person name="Henrissat B."/>
            <person name="Kuo A."/>
            <person name="Liang C."/>
            <person name="Lipzen A."/>
            <person name="Lutzoni F."/>
            <person name="Magnuson J."/>
            <person name="Mondo S."/>
            <person name="Nolan M."/>
            <person name="Ohm R."/>
            <person name="Pangilinan J."/>
            <person name="Park H.-J."/>
            <person name="Ramirez L."/>
            <person name="Alfaro M."/>
            <person name="Sun H."/>
            <person name="Tritt A."/>
            <person name="Yoshinaga Y."/>
            <person name="Zwiers L.-H."/>
            <person name="Turgeon B.G."/>
            <person name="Goodwin S.B."/>
            <person name="Spatafora J.W."/>
            <person name="Crous P.W."/>
            <person name="Grigoriev I.V."/>
        </authorList>
    </citation>
    <scope>NUCLEOTIDE SEQUENCE</scope>
    <source>
        <strain evidence="2">P77</strain>
    </source>
</reference>
<dbReference type="Gene3D" id="3.90.280.10">
    <property type="entry name" value="PEBP-like"/>
    <property type="match status" value="1"/>
</dbReference>
<dbReference type="GO" id="GO:0046578">
    <property type="term" value="P:regulation of Ras protein signal transduction"/>
    <property type="evidence" value="ECO:0007669"/>
    <property type="project" value="TreeGrafter"/>
</dbReference>
<sequence>MHFSASVLTVALVGLAQAQTPSGFTPQANTKLEVIYNATMVSTAGQQLAKADTAAQPQLALSSSMTNMSSTYMFVMLDLDVPPANGSTTRRVLLHCMNTGFKATQQQLNGGVTLLVSPEKGPATYIPPGPPATDTIAHRYVELLFQQPCGLNVSASGFTDVQQRINFDITSFMSQNGVSAPLAANFFRVDGRASAGASMAATGTGAMPTGTGVMPTGTGAMPTSTLGSFQGVAGTIDLPYGLAGLLGGLAAFAM</sequence>